<dbReference type="EMBL" id="CP000554">
    <property type="protein sequence ID" value="ABM77956.1"/>
    <property type="molecule type" value="Genomic_DNA"/>
</dbReference>
<protein>
    <submittedName>
        <fullName evidence="1">Possible Sec7 domain</fullName>
    </submittedName>
</protein>
<dbReference type="KEGG" id="pmf:P9303_12071"/>
<dbReference type="AlphaFoldDB" id="A2C8Z6"/>
<accession>A2C8Z6</accession>
<gene>
    <name evidence="1" type="ordered locus">P9303_12071</name>
</gene>
<reference evidence="1 2" key="1">
    <citation type="journal article" date="2007" name="PLoS Genet.">
        <title>Patterns and implications of gene gain and loss in the evolution of Prochlorococcus.</title>
        <authorList>
            <person name="Kettler G.C."/>
            <person name="Martiny A.C."/>
            <person name="Huang K."/>
            <person name="Zucker J."/>
            <person name="Coleman M.L."/>
            <person name="Rodrigue S."/>
            <person name="Chen F."/>
            <person name="Lapidus A."/>
            <person name="Ferriera S."/>
            <person name="Johnson J."/>
            <person name="Steglich C."/>
            <person name="Church G.M."/>
            <person name="Richardson P."/>
            <person name="Chisholm S.W."/>
        </authorList>
    </citation>
    <scope>NUCLEOTIDE SEQUENCE [LARGE SCALE GENOMIC DNA]</scope>
    <source>
        <strain evidence="1 2">MIT 9303</strain>
    </source>
</reference>
<dbReference type="Proteomes" id="UP000002274">
    <property type="component" value="Chromosome"/>
</dbReference>
<sequence>MPWSRSQFLITCSASFGMDLSLRQKAELNKILHGYGQVLKELENAGEALEEAFEENGAWGVFSGSTLVEAVRAFIQTFCLAMDQAKEARLAKREAAKEEVDVDR</sequence>
<name>A2C8Z6_PROM3</name>
<evidence type="ECO:0000313" key="1">
    <source>
        <dbReference type="EMBL" id="ABM77956.1"/>
    </source>
</evidence>
<evidence type="ECO:0000313" key="2">
    <source>
        <dbReference type="Proteomes" id="UP000002274"/>
    </source>
</evidence>
<dbReference type="STRING" id="59922.P9303_12071"/>
<dbReference type="HOGENOM" id="CLU_2480843_0_0_3"/>
<organism evidence="1 2">
    <name type="scientific">Prochlorococcus marinus (strain MIT 9303)</name>
    <dbReference type="NCBI Taxonomy" id="59922"/>
    <lineage>
        <taxon>Bacteria</taxon>
        <taxon>Bacillati</taxon>
        <taxon>Cyanobacteriota</taxon>
        <taxon>Cyanophyceae</taxon>
        <taxon>Synechococcales</taxon>
        <taxon>Prochlorococcaceae</taxon>
        <taxon>Prochlorococcus</taxon>
    </lineage>
</organism>
<proteinExistence type="predicted"/>